<dbReference type="Proteomes" id="UP001302321">
    <property type="component" value="Unassembled WGS sequence"/>
</dbReference>
<keyword evidence="3" id="KW-1185">Reference proteome</keyword>
<feature type="transmembrane region" description="Helical" evidence="1">
    <location>
        <begin position="88"/>
        <end position="114"/>
    </location>
</feature>
<dbReference type="AlphaFoldDB" id="A0AAN7A5D5"/>
<reference evidence="2" key="2">
    <citation type="submission" date="2023-05" db="EMBL/GenBank/DDBJ databases">
        <authorList>
            <consortium name="Lawrence Berkeley National Laboratory"/>
            <person name="Steindorff A."/>
            <person name="Hensen N."/>
            <person name="Bonometti L."/>
            <person name="Westerberg I."/>
            <person name="Brannstrom I.O."/>
            <person name="Guillou S."/>
            <person name="Cros-Aarteil S."/>
            <person name="Calhoun S."/>
            <person name="Haridas S."/>
            <person name="Kuo A."/>
            <person name="Mondo S."/>
            <person name="Pangilinan J."/>
            <person name="Riley R."/>
            <person name="Labutti K."/>
            <person name="Andreopoulos B."/>
            <person name="Lipzen A."/>
            <person name="Chen C."/>
            <person name="Yanf M."/>
            <person name="Daum C."/>
            <person name="Ng V."/>
            <person name="Clum A."/>
            <person name="Ohm R."/>
            <person name="Martin F."/>
            <person name="Silar P."/>
            <person name="Natvig D."/>
            <person name="Lalanne C."/>
            <person name="Gautier V."/>
            <person name="Ament-Velasquez S.L."/>
            <person name="Kruys A."/>
            <person name="Hutchinson M.I."/>
            <person name="Powell A.J."/>
            <person name="Barry K."/>
            <person name="Miller A.N."/>
            <person name="Grigoriev I.V."/>
            <person name="Debuchy R."/>
            <person name="Gladieux P."/>
            <person name="Thoren M.H."/>
            <person name="Johannesson H."/>
        </authorList>
    </citation>
    <scope>NUCLEOTIDE SEQUENCE</scope>
    <source>
        <strain evidence="2">CBS 892.96</strain>
    </source>
</reference>
<reference evidence="2" key="1">
    <citation type="journal article" date="2023" name="Mol. Phylogenet. Evol.">
        <title>Genome-scale phylogeny and comparative genomics of the fungal order Sordariales.</title>
        <authorList>
            <person name="Hensen N."/>
            <person name="Bonometti L."/>
            <person name="Westerberg I."/>
            <person name="Brannstrom I.O."/>
            <person name="Guillou S."/>
            <person name="Cros-Aarteil S."/>
            <person name="Calhoun S."/>
            <person name="Haridas S."/>
            <person name="Kuo A."/>
            <person name="Mondo S."/>
            <person name="Pangilinan J."/>
            <person name="Riley R."/>
            <person name="LaButti K."/>
            <person name="Andreopoulos B."/>
            <person name="Lipzen A."/>
            <person name="Chen C."/>
            <person name="Yan M."/>
            <person name="Daum C."/>
            <person name="Ng V."/>
            <person name="Clum A."/>
            <person name="Steindorff A."/>
            <person name="Ohm R.A."/>
            <person name="Martin F."/>
            <person name="Silar P."/>
            <person name="Natvig D.O."/>
            <person name="Lalanne C."/>
            <person name="Gautier V."/>
            <person name="Ament-Velasquez S.L."/>
            <person name="Kruys A."/>
            <person name="Hutchinson M.I."/>
            <person name="Powell A.J."/>
            <person name="Barry K."/>
            <person name="Miller A.N."/>
            <person name="Grigoriev I.V."/>
            <person name="Debuchy R."/>
            <person name="Gladieux P."/>
            <person name="Hiltunen Thoren M."/>
            <person name="Johannesson H."/>
        </authorList>
    </citation>
    <scope>NUCLEOTIDE SEQUENCE</scope>
    <source>
        <strain evidence="2">CBS 892.96</strain>
    </source>
</reference>
<organism evidence="2 3">
    <name type="scientific">Triangularia setosa</name>
    <dbReference type="NCBI Taxonomy" id="2587417"/>
    <lineage>
        <taxon>Eukaryota</taxon>
        <taxon>Fungi</taxon>
        <taxon>Dikarya</taxon>
        <taxon>Ascomycota</taxon>
        <taxon>Pezizomycotina</taxon>
        <taxon>Sordariomycetes</taxon>
        <taxon>Sordariomycetidae</taxon>
        <taxon>Sordariales</taxon>
        <taxon>Podosporaceae</taxon>
        <taxon>Triangularia</taxon>
    </lineage>
</organism>
<comment type="caution">
    <text evidence="2">The sequence shown here is derived from an EMBL/GenBank/DDBJ whole genome shotgun (WGS) entry which is preliminary data.</text>
</comment>
<name>A0AAN7A5D5_9PEZI</name>
<feature type="transmembrane region" description="Helical" evidence="1">
    <location>
        <begin position="126"/>
        <end position="154"/>
    </location>
</feature>
<sequence>MKGWVTCFSPGHTGVYKGYHDTKRHTHAHTQQQQEKGQTGQQQHILGLGSVLVWERNVLCGFSLRYDFVWSICGWGIVKGGSDFSAGFAVLSFTGGLDCVVISLLGFIRIYGIAWNGVFGQTLQHVWIGFSVVVGFGLCVGLYLSGISWFGFLYT</sequence>
<protein>
    <submittedName>
        <fullName evidence="2">Uncharacterized protein</fullName>
    </submittedName>
</protein>
<accession>A0AAN7A5D5</accession>
<keyword evidence="1" id="KW-1133">Transmembrane helix</keyword>
<gene>
    <name evidence="2" type="ORF">QBC36DRAFT_16045</name>
</gene>
<dbReference type="EMBL" id="MU866213">
    <property type="protein sequence ID" value="KAK4175971.1"/>
    <property type="molecule type" value="Genomic_DNA"/>
</dbReference>
<evidence type="ECO:0000313" key="2">
    <source>
        <dbReference type="EMBL" id="KAK4175971.1"/>
    </source>
</evidence>
<proteinExistence type="predicted"/>
<keyword evidence="1" id="KW-0812">Transmembrane</keyword>
<evidence type="ECO:0000256" key="1">
    <source>
        <dbReference type="SAM" id="Phobius"/>
    </source>
</evidence>
<keyword evidence="1" id="KW-0472">Membrane</keyword>
<evidence type="ECO:0000313" key="3">
    <source>
        <dbReference type="Proteomes" id="UP001302321"/>
    </source>
</evidence>